<dbReference type="PANTHER" id="PTHR33376">
    <property type="match status" value="1"/>
</dbReference>
<evidence type="ECO:0000256" key="2">
    <source>
        <dbReference type="SAM" id="SignalP"/>
    </source>
</evidence>
<dbReference type="OrthoDB" id="9803763at2"/>
<keyword evidence="4" id="KW-1185">Reference proteome</keyword>
<name>A0A3L6ZZJ5_9HYPH</name>
<dbReference type="AlphaFoldDB" id="A0A3L6ZZJ5"/>
<keyword evidence="1 2" id="KW-0732">Signal</keyword>
<dbReference type="EMBL" id="RCTF01000024">
    <property type="protein sequence ID" value="RLP72811.1"/>
    <property type="molecule type" value="Genomic_DNA"/>
</dbReference>
<dbReference type="Proteomes" id="UP000269692">
    <property type="component" value="Unassembled WGS sequence"/>
</dbReference>
<dbReference type="PANTHER" id="PTHR33376:SF2">
    <property type="entry name" value="DICARBOXYLATE-BINDING PERIPLASMIC PROTEIN"/>
    <property type="match status" value="1"/>
</dbReference>
<reference evidence="3 4" key="1">
    <citation type="submission" date="2018-10" db="EMBL/GenBank/DDBJ databases">
        <title>Xanthobacter tagetidis genome sequencing and assembly.</title>
        <authorList>
            <person name="Maclea K.S."/>
            <person name="Goen A.E."/>
            <person name="Fatima S.A."/>
        </authorList>
    </citation>
    <scope>NUCLEOTIDE SEQUENCE [LARGE SCALE GENOMIC DNA]</scope>
    <source>
        <strain evidence="3 4">ATCC 700314</strain>
    </source>
</reference>
<accession>A0A3L6ZZJ5</accession>
<dbReference type="InterPro" id="IPR038404">
    <property type="entry name" value="TRAP_DctP_sf"/>
</dbReference>
<evidence type="ECO:0000256" key="1">
    <source>
        <dbReference type="ARBA" id="ARBA00022729"/>
    </source>
</evidence>
<dbReference type="PIRSF" id="PIRSF006470">
    <property type="entry name" value="DctB"/>
    <property type="match status" value="1"/>
</dbReference>
<dbReference type="NCBIfam" id="NF037995">
    <property type="entry name" value="TRAP_S1"/>
    <property type="match status" value="1"/>
</dbReference>
<dbReference type="Gene3D" id="3.40.190.170">
    <property type="entry name" value="Bacterial extracellular solute-binding protein, family 7"/>
    <property type="match status" value="1"/>
</dbReference>
<dbReference type="InterPro" id="IPR018389">
    <property type="entry name" value="DctP_fam"/>
</dbReference>
<dbReference type="SUPFAM" id="SSF53850">
    <property type="entry name" value="Periplasmic binding protein-like II"/>
    <property type="match status" value="1"/>
</dbReference>
<evidence type="ECO:0000313" key="4">
    <source>
        <dbReference type="Proteomes" id="UP000269692"/>
    </source>
</evidence>
<dbReference type="CDD" id="cd13675">
    <property type="entry name" value="PBP2_TRAP_SBP_like_5"/>
    <property type="match status" value="1"/>
</dbReference>
<comment type="caution">
    <text evidence="3">The sequence shown here is derived from an EMBL/GenBank/DDBJ whole genome shotgun (WGS) entry which is preliminary data.</text>
</comment>
<evidence type="ECO:0000313" key="3">
    <source>
        <dbReference type="EMBL" id="RLP72811.1"/>
    </source>
</evidence>
<proteinExistence type="predicted"/>
<protein>
    <submittedName>
        <fullName evidence="3">DctP family TRAP transporter solute-binding subunit</fullName>
    </submittedName>
</protein>
<dbReference type="GO" id="GO:0055085">
    <property type="term" value="P:transmembrane transport"/>
    <property type="evidence" value="ECO:0007669"/>
    <property type="project" value="InterPro"/>
</dbReference>
<organism evidence="3 4">
    <name type="scientific">Xanthobacter tagetidis</name>
    <dbReference type="NCBI Taxonomy" id="60216"/>
    <lineage>
        <taxon>Bacteria</taxon>
        <taxon>Pseudomonadati</taxon>
        <taxon>Pseudomonadota</taxon>
        <taxon>Alphaproteobacteria</taxon>
        <taxon>Hyphomicrobiales</taxon>
        <taxon>Xanthobacteraceae</taxon>
        <taxon>Xanthobacter</taxon>
    </lineage>
</organism>
<gene>
    <name evidence="3" type="ORF">D9R14_20985</name>
</gene>
<dbReference type="RefSeq" id="WP_121625319.1">
    <property type="nucleotide sequence ID" value="NZ_JACIIW010000013.1"/>
</dbReference>
<dbReference type="GO" id="GO:0030288">
    <property type="term" value="C:outer membrane-bounded periplasmic space"/>
    <property type="evidence" value="ECO:0007669"/>
    <property type="project" value="InterPro"/>
</dbReference>
<dbReference type="GO" id="GO:0030246">
    <property type="term" value="F:carbohydrate binding"/>
    <property type="evidence" value="ECO:0007669"/>
    <property type="project" value="TreeGrafter"/>
</dbReference>
<dbReference type="NCBIfam" id="TIGR00787">
    <property type="entry name" value="dctP"/>
    <property type="match status" value="1"/>
</dbReference>
<feature type="signal peptide" evidence="2">
    <location>
        <begin position="1"/>
        <end position="20"/>
    </location>
</feature>
<sequence>MKTWMIAAALLLGAAAPASAQTTLKYTFVNPMNSHFGAAATAFKETVEKESGGKIKVDIFPGGALGGEREIVESLQLGTIDMAMTSTSVVANFVPELLVFDIPFIFRDTAHARAVVDGQIGQDILAKVKDKGVIGLGYGENGFRHLTNNKRAVETPADLSGLTIRTMENPIHITAFKELGARPTPIAWPELYAALQQGVVDGEENPLSNILTAKLYQVQKYLTLTGHVYAPTLVMISPAAWNKLTPDQQKILKDAVAKAIVAQRKAVEELEANAVKTLKDQGMQVEAKVDNAQFSAKLAPAYAQFSKQFGQKTLDAIRDTK</sequence>
<dbReference type="Pfam" id="PF03480">
    <property type="entry name" value="DctP"/>
    <property type="match status" value="1"/>
</dbReference>
<feature type="chain" id="PRO_5017992169" evidence="2">
    <location>
        <begin position="21"/>
        <end position="321"/>
    </location>
</feature>
<dbReference type="InterPro" id="IPR004682">
    <property type="entry name" value="TRAP_DctP"/>
</dbReference>